<dbReference type="AlphaFoldDB" id="A0A6J8ED79"/>
<evidence type="ECO:0000313" key="9">
    <source>
        <dbReference type="EMBL" id="CAC5417946.1"/>
    </source>
</evidence>
<sequence>MDDIDVAAVVNIFFLDDDNEQVCVQICDMIKELISVISGMLPREEVPRITNFAEITVPRFAPRDFRQHFRIDRSTFDIILQSLAPLLISAHTGGKEQVTVEKQLMLFIWYMANQESMREISHIFGISLSTVHSTILRVNIIFYDFFKNMIQWPDFRRQTEIAASFQLSYGIPNVIGIIDGTHIQISAPIAGDQDYINRKGYPSVVLQVVVDDNLMITSAQTGWPGCAHDARVLRNTELFTKAEAGNLTAVNNHLLGDSAYPLKNWLLTPFRDNGHLNDRQRRYNRVVSSCHQTVERSIGHLKGRFRKLREIPLHEPRDICYLIMSGCLLHNLCIVHEDSIEEFIGNINVQNPNHYPNIFGNAPAGVVKRDQVMNMLP</sequence>
<dbReference type="InterPro" id="IPR013324">
    <property type="entry name" value="RNA_pol_sigma_r3/r4-like"/>
</dbReference>
<comment type="subcellular location">
    <subcellularLocation>
        <location evidence="2">Nucleus</location>
    </subcellularLocation>
</comment>
<keyword evidence="6" id="KW-0378">Hydrolase</keyword>
<dbReference type="GO" id="GO:0046872">
    <property type="term" value="F:metal ion binding"/>
    <property type="evidence" value="ECO:0007669"/>
    <property type="project" value="UniProtKB-KW"/>
</dbReference>
<reference evidence="9 10" key="1">
    <citation type="submission" date="2020-06" db="EMBL/GenBank/DDBJ databases">
        <authorList>
            <person name="Li R."/>
            <person name="Bekaert M."/>
        </authorList>
    </citation>
    <scope>NUCLEOTIDE SEQUENCE [LARGE SCALE GENOMIC DNA]</scope>
    <source>
        <strain evidence="10">wild</strain>
    </source>
</reference>
<proteinExistence type="inferred from homology"/>
<dbReference type="SUPFAM" id="SSF88659">
    <property type="entry name" value="Sigma3 and sigma4 domains of RNA polymerase sigma factors"/>
    <property type="match status" value="1"/>
</dbReference>
<keyword evidence="7" id="KW-0539">Nucleus</keyword>
<dbReference type="GO" id="GO:0005634">
    <property type="term" value="C:nucleus"/>
    <property type="evidence" value="ECO:0007669"/>
    <property type="project" value="UniProtKB-SubCell"/>
</dbReference>
<evidence type="ECO:0000259" key="8">
    <source>
        <dbReference type="Pfam" id="PF13359"/>
    </source>
</evidence>
<dbReference type="GO" id="GO:0004518">
    <property type="term" value="F:nuclease activity"/>
    <property type="evidence" value="ECO:0007669"/>
    <property type="project" value="UniProtKB-KW"/>
</dbReference>
<dbReference type="InterPro" id="IPR027806">
    <property type="entry name" value="HARBI1_dom"/>
</dbReference>
<name>A0A6J8ED79_MYTCO</name>
<evidence type="ECO:0000256" key="2">
    <source>
        <dbReference type="ARBA" id="ARBA00004123"/>
    </source>
</evidence>
<keyword evidence="10" id="KW-1185">Reference proteome</keyword>
<dbReference type="PANTHER" id="PTHR22930:SF85">
    <property type="entry name" value="GH03217P-RELATED"/>
    <property type="match status" value="1"/>
</dbReference>
<keyword evidence="5" id="KW-0479">Metal-binding</keyword>
<dbReference type="OrthoDB" id="10065726at2759"/>
<organism evidence="9 10">
    <name type="scientific">Mytilus coruscus</name>
    <name type="common">Sea mussel</name>
    <dbReference type="NCBI Taxonomy" id="42192"/>
    <lineage>
        <taxon>Eukaryota</taxon>
        <taxon>Metazoa</taxon>
        <taxon>Spiralia</taxon>
        <taxon>Lophotrochozoa</taxon>
        <taxon>Mollusca</taxon>
        <taxon>Bivalvia</taxon>
        <taxon>Autobranchia</taxon>
        <taxon>Pteriomorphia</taxon>
        <taxon>Mytilida</taxon>
        <taxon>Mytiloidea</taxon>
        <taxon>Mytilidae</taxon>
        <taxon>Mytilinae</taxon>
        <taxon>Mytilus</taxon>
    </lineage>
</organism>
<evidence type="ECO:0000256" key="7">
    <source>
        <dbReference type="ARBA" id="ARBA00023242"/>
    </source>
</evidence>
<dbReference type="InterPro" id="IPR045249">
    <property type="entry name" value="HARBI1-like"/>
</dbReference>
<comment type="similarity">
    <text evidence="3">Belongs to the HARBI1 family.</text>
</comment>
<evidence type="ECO:0000256" key="3">
    <source>
        <dbReference type="ARBA" id="ARBA00006958"/>
    </source>
</evidence>
<evidence type="ECO:0000256" key="4">
    <source>
        <dbReference type="ARBA" id="ARBA00022722"/>
    </source>
</evidence>
<dbReference type="Pfam" id="PF13359">
    <property type="entry name" value="DDE_Tnp_4"/>
    <property type="match status" value="1"/>
</dbReference>
<evidence type="ECO:0000313" key="10">
    <source>
        <dbReference type="Proteomes" id="UP000507470"/>
    </source>
</evidence>
<evidence type="ECO:0000256" key="1">
    <source>
        <dbReference type="ARBA" id="ARBA00001968"/>
    </source>
</evidence>
<evidence type="ECO:0000256" key="6">
    <source>
        <dbReference type="ARBA" id="ARBA00022801"/>
    </source>
</evidence>
<dbReference type="Proteomes" id="UP000507470">
    <property type="component" value="Unassembled WGS sequence"/>
</dbReference>
<accession>A0A6J8ED79</accession>
<evidence type="ECO:0000256" key="5">
    <source>
        <dbReference type="ARBA" id="ARBA00022723"/>
    </source>
</evidence>
<dbReference type="GO" id="GO:0016787">
    <property type="term" value="F:hydrolase activity"/>
    <property type="evidence" value="ECO:0007669"/>
    <property type="project" value="UniProtKB-KW"/>
</dbReference>
<gene>
    <name evidence="9" type="ORF">MCOR_50419</name>
</gene>
<feature type="domain" description="DDE Tnp4" evidence="8">
    <location>
        <begin position="178"/>
        <end position="331"/>
    </location>
</feature>
<keyword evidence="4" id="KW-0540">Nuclease</keyword>
<dbReference type="EMBL" id="CACVKT020008827">
    <property type="protein sequence ID" value="CAC5417946.1"/>
    <property type="molecule type" value="Genomic_DNA"/>
</dbReference>
<dbReference type="PANTHER" id="PTHR22930">
    <property type="match status" value="1"/>
</dbReference>
<comment type="cofactor">
    <cofactor evidence="1">
        <name>a divalent metal cation</name>
        <dbReference type="ChEBI" id="CHEBI:60240"/>
    </cofactor>
</comment>
<protein>
    <recommendedName>
        <fullName evidence="8">DDE Tnp4 domain-containing protein</fullName>
    </recommendedName>
</protein>